<organism evidence="1 2">
    <name type="scientific">Musa troglodytarum</name>
    <name type="common">fe'i banana</name>
    <dbReference type="NCBI Taxonomy" id="320322"/>
    <lineage>
        <taxon>Eukaryota</taxon>
        <taxon>Viridiplantae</taxon>
        <taxon>Streptophyta</taxon>
        <taxon>Embryophyta</taxon>
        <taxon>Tracheophyta</taxon>
        <taxon>Spermatophyta</taxon>
        <taxon>Magnoliopsida</taxon>
        <taxon>Liliopsida</taxon>
        <taxon>Zingiberales</taxon>
        <taxon>Musaceae</taxon>
        <taxon>Musa</taxon>
    </lineage>
</organism>
<sequence>MSVRWRIWWDELRQGSDSSLKLPPSLASAALIDGPKVFRSPLPPDGFYPSSTFIVCFDPFLMHLLALAVPLPDIER</sequence>
<protein>
    <submittedName>
        <fullName evidence="1">Uncharacterized protein</fullName>
    </submittedName>
</protein>
<evidence type="ECO:0000313" key="2">
    <source>
        <dbReference type="Proteomes" id="UP001055439"/>
    </source>
</evidence>
<dbReference type="EMBL" id="CP097508">
    <property type="protein sequence ID" value="URE13518.1"/>
    <property type="molecule type" value="Genomic_DNA"/>
</dbReference>
<evidence type="ECO:0000313" key="1">
    <source>
        <dbReference type="EMBL" id="URE13518.1"/>
    </source>
</evidence>
<accession>A0A9E7GLT4</accession>
<dbReference type="AlphaFoldDB" id="A0A9E7GLT4"/>
<gene>
    <name evidence="1" type="ORF">MUK42_36999</name>
</gene>
<name>A0A9E7GLT4_9LILI</name>
<dbReference type="Proteomes" id="UP001055439">
    <property type="component" value="Chromosome 6"/>
</dbReference>
<reference evidence="1" key="1">
    <citation type="submission" date="2022-05" db="EMBL/GenBank/DDBJ databases">
        <title>The Musa troglodytarum L. genome provides insights into the mechanism of non-climacteric behaviour and enrichment of carotenoids.</title>
        <authorList>
            <person name="Wang J."/>
        </authorList>
    </citation>
    <scope>NUCLEOTIDE SEQUENCE</scope>
    <source>
        <tissue evidence="1">Leaf</tissue>
    </source>
</reference>
<proteinExistence type="predicted"/>
<keyword evidence="2" id="KW-1185">Reference proteome</keyword>